<dbReference type="EMBL" id="CP016076">
    <property type="protein sequence ID" value="APU15057.1"/>
    <property type="molecule type" value="Genomic_DNA"/>
</dbReference>
<sequence length="596" mass="60815">MGNPLVADVVDSTTSTSGLSLVESVNSTNQAIGNGDWLEAGLGTADLVMTALDPFAAIISNGVGWLIEHVGPLSDALDALAGNPDEIRSHADTWTNVADEVNSVSTELGNLIQSDVTTWTGAAADAYRDRATDTANLILAAGTAAGGAADGIHKAGEVVTAVRDAVRDIIADVVGSMVSWALQVLFTLGIGLIWVIPKVVAKVAQTAATIAQLITKLTTSMSKLTPLLKKLGDDFSTATNGLKNIKTSNNHNARSLDAPPVTPNGTRGSGSGDTGPPITPNGTDGPNGTSGGPDGTRGGPGISPNGTTPDTSRGGPTITPDGTRGGPGGTRGLPGGDGSRSPGGGPAISPSALQQSNPMASPHQYTPGLGGPSTVAGPSAGPSVPTIQGVHFGSDKRPHRRTFAADSVNYHTLTDPSGRTLGVGFPSKSQDVYLQQGWANSNPYWQQAYHERTSTGYVGRPAPWANDPSYSGPFAALAHSNGKQYTVEAPTGRDGRMESVAVSPESYHKILTSNQVYQANMTGNENPLIAASCSTGEKGGAQRFADALHGTGDQRPVYAPTGVVTTGVFNNSNSGAQGVLAVDPVNTTTPGGFKRF</sequence>
<gene>
    <name evidence="3" type="ORF">UA74_15010</name>
</gene>
<evidence type="ECO:0000313" key="3">
    <source>
        <dbReference type="EMBL" id="APU15057.1"/>
    </source>
</evidence>
<dbReference type="Proteomes" id="UP000185511">
    <property type="component" value="Chromosome"/>
</dbReference>
<dbReference type="SUPFAM" id="SSF140453">
    <property type="entry name" value="EsxAB dimer-like"/>
    <property type="match status" value="1"/>
</dbReference>
<dbReference type="RefSeq" id="WP_157442226.1">
    <property type="nucleotide sequence ID" value="NZ_CP016076.1"/>
</dbReference>
<dbReference type="Gene3D" id="1.20.1260.20">
    <property type="entry name" value="PPE superfamily"/>
    <property type="match status" value="1"/>
</dbReference>
<feature type="compositionally biased region" description="Gly residues" evidence="1">
    <location>
        <begin position="288"/>
        <end position="301"/>
    </location>
</feature>
<feature type="domain" description="Putative T7SS secretion signal" evidence="2">
    <location>
        <begin position="69"/>
        <end position="168"/>
    </location>
</feature>
<organism evidence="3 4">
    <name type="scientific">Actinoalloteichus fjordicus</name>
    <dbReference type="NCBI Taxonomy" id="1612552"/>
    <lineage>
        <taxon>Bacteria</taxon>
        <taxon>Bacillati</taxon>
        <taxon>Actinomycetota</taxon>
        <taxon>Actinomycetes</taxon>
        <taxon>Pseudonocardiales</taxon>
        <taxon>Pseudonocardiaceae</taxon>
        <taxon>Actinoalloteichus</taxon>
    </lineage>
</organism>
<feature type="compositionally biased region" description="Low complexity" evidence="1">
    <location>
        <begin position="313"/>
        <end position="322"/>
    </location>
</feature>
<name>A0AAC9LCH8_9PSEU</name>
<feature type="compositionally biased region" description="Gly residues" evidence="1">
    <location>
        <begin position="323"/>
        <end position="346"/>
    </location>
</feature>
<protein>
    <recommendedName>
        <fullName evidence="2">Putative T7SS secretion signal domain-containing protein</fullName>
    </recommendedName>
</protein>
<dbReference type="AlphaFoldDB" id="A0AAC9LCH8"/>
<feature type="compositionally biased region" description="Polar residues" evidence="1">
    <location>
        <begin position="243"/>
        <end position="253"/>
    </location>
</feature>
<dbReference type="InterPro" id="IPR038332">
    <property type="entry name" value="PPE_sf"/>
</dbReference>
<dbReference type="KEGG" id="acad:UA74_15010"/>
<proteinExistence type="predicted"/>
<accession>A0AAC9LCH8</accession>
<dbReference type="InterPro" id="IPR049082">
    <property type="entry name" value="T7SS_signal"/>
</dbReference>
<evidence type="ECO:0000259" key="2">
    <source>
        <dbReference type="Pfam" id="PF21725"/>
    </source>
</evidence>
<keyword evidence="4" id="KW-1185">Reference proteome</keyword>
<evidence type="ECO:0000313" key="4">
    <source>
        <dbReference type="Proteomes" id="UP000185511"/>
    </source>
</evidence>
<dbReference type="InterPro" id="IPR036689">
    <property type="entry name" value="ESAT-6-like_sf"/>
</dbReference>
<reference evidence="4" key="1">
    <citation type="submission" date="2016-06" db="EMBL/GenBank/DDBJ databases">
        <title>Complete genome sequence of Actinoalloteichus fjordicus DSM 46855 (=ADI127-17), type strain of the new species Actinoalloteichus fjordicus.</title>
        <authorList>
            <person name="Ruckert C."/>
            <person name="Nouioui I."/>
            <person name="Willmese J."/>
            <person name="van Wezel G."/>
            <person name="Klenk H.-P."/>
            <person name="Kalinowski J."/>
            <person name="Zotchev S.B."/>
        </authorList>
    </citation>
    <scope>NUCLEOTIDE SEQUENCE [LARGE SCALE GENOMIC DNA]</scope>
    <source>
        <strain evidence="4">ADI127-7</strain>
    </source>
</reference>
<feature type="region of interest" description="Disordered" evidence="1">
    <location>
        <begin position="243"/>
        <end position="397"/>
    </location>
</feature>
<evidence type="ECO:0000256" key="1">
    <source>
        <dbReference type="SAM" id="MobiDB-lite"/>
    </source>
</evidence>
<dbReference type="Pfam" id="PF21725">
    <property type="entry name" value="T7SS_signal"/>
    <property type="match status" value="1"/>
</dbReference>